<name>A0A0F6SER3_9BACT</name>
<sequence>MRWSRGCPHERSERQSLRERATESRNDGQAGSGSMGSSRRLRPSTRRDPVSTLDAIPRKRIGTRENPPIRPDPITGAVARAGSRPWDPTGRAPRWERITEP</sequence>
<keyword evidence="3" id="KW-1185">Reference proteome</keyword>
<dbReference type="Proteomes" id="UP000034883">
    <property type="component" value="Chromosome"/>
</dbReference>
<accession>A0A0F6SER3</accession>
<gene>
    <name evidence="2" type="ORF">DB32_002793</name>
</gene>
<organism evidence="2 3">
    <name type="scientific">Sandaracinus amylolyticus</name>
    <dbReference type="NCBI Taxonomy" id="927083"/>
    <lineage>
        <taxon>Bacteria</taxon>
        <taxon>Pseudomonadati</taxon>
        <taxon>Myxococcota</taxon>
        <taxon>Polyangia</taxon>
        <taxon>Polyangiales</taxon>
        <taxon>Sandaracinaceae</taxon>
        <taxon>Sandaracinus</taxon>
    </lineage>
</organism>
<protein>
    <submittedName>
        <fullName evidence="2">Uncharacterized protein</fullName>
    </submittedName>
</protein>
<reference evidence="2 3" key="1">
    <citation type="submission" date="2015-03" db="EMBL/GenBank/DDBJ databases">
        <title>Genome assembly of Sandaracinus amylolyticus DSM 53668.</title>
        <authorList>
            <person name="Sharma G."/>
            <person name="Subramanian S."/>
        </authorList>
    </citation>
    <scope>NUCLEOTIDE SEQUENCE [LARGE SCALE GENOMIC DNA]</scope>
    <source>
        <strain evidence="2 3">DSM 53668</strain>
    </source>
</reference>
<evidence type="ECO:0000313" key="3">
    <source>
        <dbReference type="Proteomes" id="UP000034883"/>
    </source>
</evidence>
<dbReference type="STRING" id="927083.DB32_002793"/>
<feature type="region of interest" description="Disordered" evidence="1">
    <location>
        <begin position="1"/>
        <end position="101"/>
    </location>
</feature>
<dbReference type="EMBL" id="CP011125">
    <property type="protein sequence ID" value="AKF05644.1"/>
    <property type="molecule type" value="Genomic_DNA"/>
</dbReference>
<feature type="compositionally biased region" description="Basic and acidic residues" evidence="1">
    <location>
        <begin position="7"/>
        <end position="26"/>
    </location>
</feature>
<dbReference type="KEGG" id="samy:DB32_002793"/>
<evidence type="ECO:0000256" key="1">
    <source>
        <dbReference type="SAM" id="MobiDB-lite"/>
    </source>
</evidence>
<proteinExistence type="predicted"/>
<evidence type="ECO:0000313" key="2">
    <source>
        <dbReference type="EMBL" id="AKF05644.1"/>
    </source>
</evidence>
<dbReference type="AlphaFoldDB" id="A0A0F6SER3"/>